<protein>
    <recommendedName>
        <fullName evidence="5">RING-type domain-containing protein</fullName>
    </recommendedName>
</protein>
<evidence type="ECO:0000313" key="7">
    <source>
        <dbReference type="Proteomes" id="UP000799444"/>
    </source>
</evidence>
<dbReference type="Proteomes" id="UP000799444">
    <property type="component" value="Unassembled WGS sequence"/>
</dbReference>
<keyword evidence="1" id="KW-0479">Metal-binding</keyword>
<dbReference type="EMBL" id="ML996187">
    <property type="protein sequence ID" value="KAF2731874.1"/>
    <property type="molecule type" value="Genomic_DNA"/>
</dbReference>
<dbReference type="SMART" id="SM00184">
    <property type="entry name" value="RING"/>
    <property type="match status" value="1"/>
</dbReference>
<keyword evidence="2 4" id="KW-0863">Zinc-finger</keyword>
<dbReference type="InterPro" id="IPR017907">
    <property type="entry name" value="Znf_RING_CS"/>
</dbReference>
<dbReference type="AlphaFoldDB" id="A0A9P4QSI3"/>
<evidence type="ECO:0000256" key="4">
    <source>
        <dbReference type="PROSITE-ProRule" id="PRU00175"/>
    </source>
</evidence>
<reference evidence="6" key="1">
    <citation type="journal article" date="2020" name="Stud. Mycol.">
        <title>101 Dothideomycetes genomes: a test case for predicting lifestyles and emergence of pathogens.</title>
        <authorList>
            <person name="Haridas S."/>
            <person name="Albert R."/>
            <person name="Binder M."/>
            <person name="Bloem J."/>
            <person name="Labutti K."/>
            <person name="Salamov A."/>
            <person name="Andreopoulos B."/>
            <person name="Baker S."/>
            <person name="Barry K."/>
            <person name="Bills G."/>
            <person name="Bluhm B."/>
            <person name="Cannon C."/>
            <person name="Castanera R."/>
            <person name="Culley D."/>
            <person name="Daum C."/>
            <person name="Ezra D."/>
            <person name="Gonzalez J."/>
            <person name="Henrissat B."/>
            <person name="Kuo A."/>
            <person name="Liang C."/>
            <person name="Lipzen A."/>
            <person name="Lutzoni F."/>
            <person name="Magnuson J."/>
            <person name="Mondo S."/>
            <person name="Nolan M."/>
            <person name="Ohm R."/>
            <person name="Pangilinan J."/>
            <person name="Park H.-J."/>
            <person name="Ramirez L."/>
            <person name="Alfaro M."/>
            <person name="Sun H."/>
            <person name="Tritt A."/>
            <person name="Yoshinaga Y."/>
            <person name="Zwiers L.-H."/>
            <person name="Turgeon B."/>
            <person name="Goodwin S."/>
            <person name="Spatafora J."/>
            <person name="Crous P."/>
            <person name="Grigoriev I."/>
        </authorList>
    </citation>
    <scope>NUCLEOTIDE SEQUENCE</scope>
    <source>
        <strain evidence="6">CBS 125425</strain>
    </source>
</reference>
<proteinExistence type="predicted"/>
<evidence type="ECO:0000259" key="5">
    <source>
        <dbReference type="PROSITE" id="PS50089"/>
    </source>
</evidence>
<dbReference type="InterPro" id="IPR001841">
    <property type="entry name" value="Znf_RING"/>
</dbReference>
<evidence type="ECO:0000256" key="1">
    <source>
        <dbReference type="ARBA" id="ARBA00022723"/>
    </source>
</evidence>
<dbReference type="Pfam" id="PF13923">
    <property type="entry name" value="zf-C3HC4_2"/>
    <property type="match status" value="1"/>
</dbReference>
<sequence length="450" mass="50960">MSSHTNSNGRNANDLALELRDIAAETLKSLEPDVPGLPPGITSRLASYGIKPEDRINYRAQANQERLRDDLTTRDLSLSFLMADMQQCGLREFLPNSVFEHLNTLNKPEVPEGGDFVTKLDVMAALPREMWSEPVKTAEGVLDQILSALPRIQLPANPTTVEDKLCKVQYKILKQRLALYNERRTKRSAFDQQSTFEQMFQEIEPAGIIHERFSRILLDIESELTRQVEGEDPAADIEHPARTAAFTHPCTQLPIDNCPVCLNPLALGVTTNVCEHTFCAHCLATWCWELRASSNTCPTCRTQLFIMPFNRAQLIGHVAEQERHETLHWWHRSVVGSEIFLIREVHLETEVHTQITQKMLNSAGSATESHMQFANHTIPSHSPQRTGHHDCARASSFTHALACALVLSLLFRCSTLSRFKPYYINYKIGNTIIRPDTERDLGVTRTLFLR</sequence>
<gene>
    <name evidence="6" type="ORF">EJ04DRAFT_609676</name>
</gene>
<dbReference type="GO" id="GO:0008270">
    <property type="term" value="F:zinc ion binding"/>
    <property type="evidence" value="ECO:0007669"/>
    <property type="project" value="UniProtKB-KW"/>
</dbReference>
<comment type="caution">
    <text evidence="6">The sequence shown here is derived from an EMBL/GenBank/DDBJ whole genome shotgun (WGS) entry which is preliminary data.</text>
</comment>
<dbReference type="PROSITE" id="PS00518">
    <property type="entry name" value="ZF_RING_1"/>
    <property type="match status" value="1"/>
</dbReference>
<organism evidence="6 7">
    <name type="scientific">Polyplosphaeria fusca</name>
    <dbReference type="NCBI Taxonomy" id="682080"/>
    <lineage>
        <taxon>Eukaryota</taxon>
        <taxon>Fungi</taxon>
        <taxon>Dikarya</taxon>
        <taxon>Ascomycota</taxon>
        <taxon>Pezizomycotina</taxon>
        <taxon>Dothideomycetes</taxon>
        <taxon>Pleosporomycetidae</taxon>
        <taxon>Pleosporales</taxon>
        <taxon>Tetraplosphaeriaceae</taxon>
        <taxon>Polyplosphaeria</taxon>
    </lineage>
</organism>
<dbReference type="SUPFAM" id="SSF57850">
    <property type="entry name" value="RING/U-box"/>
    <property type="match status" value="1"/>
</dbReference>
<feature type="domain" description="RING-type" evidence="5">
    <location>
        <begin position="258"/>
        <end position="301"/>
    </location>
</feature>
<dbReference type="InterPro" id="IPR013083">
    <property type="entry name" value="Znf_RING/FYVE/PHD"/>
</dbReference>
<keyword evidence="7" id="KW-1185">Reference proteome</keyword>
<dbReference type="Gene3D" id="3.30.40.10">
    <property type="entry name" value="Zinc/RING finger domain, C3HC4 (zinc finger)"/>
    <property type="match status" value="1"/>
</dbReference>
<evidence type="ECO:0000256" key="3">
    <source>
        <dbReference type="ARBA" id="ARBA00022833"/>
    </source>
</evidence>
<evidence type="ECO:0000313" key="6">
    <source>
        <dbReference type="EMBL" id="KAF2731874.1"/>
    </source>
</evidence>
<evidence type="ECO:0000256" key="2">
    <source>
        <dbReference type="ARBA" id="ARBA00022771"/>
    </source>
</evidence>
<dbReference type="PROSITE" id="PS50089">
    <property type="entry name" value="ZF_RING_2"/>
    <property type="match status" value="1"/>
</dbReference>
<dbReference type="OrthoDB" id="3646777at2759"/>
<accession>A0A9P4QSI3</accession>
<keyword evidence="3" id="KW-0862">Zinc</keyword>
<name>A0A9P4QSI3_9PLEO</name>